<keyword evidence="1" id="KW-0472">Membrane</keyword>
<feature type="transmembrane region" description="Helical" evidence="1">
    <location>
        <begin position="131"/>
        <end position="148"/>
    </location>
</feature>
<dbReference type="EMBL" id="LAZR01047887">
    <property type="protein sequence ID" value="KKK93174.1"/>
    <property type="molecule type" value="Genomic_DNA"/>
</dbReference>
<keyword evidence="1" id="KW-1133">Transmembrane helix</keyword>
<gene>
    <name evidence="2" type="ORF">LCGC14_2695530</name>
</gene>
<feature type="transmembrane region" description="Helical" evidence="1">
    <location>
        <begin position="55"/>
        <end position="73"/>
    </location>
</feature>
<feature type="transmembrane region" description="Helical" evidence="1">
    <location>
        <begin position="24"/>
        <end position="43"/>
    </location>
</feature>
<feature type="transmembrane region" description="Helical" evidence="1">
    <location>
        <begin position="106"/>
        <end position="125"/>
    </location>
</feature>
<reference evidence="2" key="1">
    <citation type="journal article" date="2015" name="Nature">
        <title>Complex archaea that bridge the gap between prokaryotes and eukaryotes.</title>
        <authorList>
            <person name="Spang A."/>
            <person name="Saw J.H."/>
            <person name="Jorgensen S.L."/>
            <person name="Zaremba-Niedzwiedzka K."/>
            <person name="Martijn J."/>
            <person name="Lind A.E."/>
            <person name="van Eijk R."/>
            <person name="Schleper C."/>
            <person name="Guy L."/>
            <person name="Ettema T.J."/>
        </authorList>
    </citation>
    <scope>NUCLEOTIDE SEQUENCE</scope>
</reference>
<name>A0A0F9BRR1_9ZZZZ</name>
<protein>
    <submittedName>
        <fullName evidence="2">Uncharacterized protein</fullName>
    </submittedName>
</protein>
<comment type="caution">
    <text evidence="2">The sequence shown here is derived from an EMBL/GenBank/DDBJ whole genome shotgun (WGS) entry which is preliminary data.</text>
</comment>
<dbReference type="AlphaFoldDB" id="A0A0F9BRR1"/>
<evidence type="ECO:0000256" key="1">
    <source>
        <dbReference type="SAM" id="Phobius"/>
    </source>
</evidence>
<accession>A0A0F9BRR1</accession>
<sequence>MYKRYNKLLEGVGRMIKEIRKYKWQVIIGLILFTSIFICYKLIDKPDKPIDNPSTYLISILLGLIAFSIPFLWNAYQRILDIKANTKGDRIENILTKEFYQKSLKYFKYFIQYPIGTLIFLGLFVVPLLPFYLGGSALVLFFFYFLTLPKIFDKIERLSTTNLKDFLASANAESEDTRKVFAELWQKEDILFEKEFSIEPSHIFEYFSDKVDSLIGQDKPTLIQPLLKDFGDFLKNRSIISLTVYETVPSKILEWYFKAWKRKCEFSHKADRLKELANYNILRMLNSIIKIIEERTLKGHISFSFFECLKKHVEEYKEE</sequence>
<keyword evidence="1" id="KW-0812">Transmembrane</keyword>
<evidence type="ECO:0000313" key="2">
    <source>
        <dbReference type="EMBL" id="KKK93174.1"/>
    </source>
</evidence>
<proteinExistence type="predicted"/>
<organism evidence="2">
    <name type="scientific">marine sediment metagenome</name>
    <dbReference type="NCBI Taxonomy" id="412755"/>
    <lineage>
        <taxon>unclassified sequences</taxon>
        <taxon>metagenomes</taxon>
        <taxon>ecological metagenomes</taxon>
    </lineage>
</organism>